<dbReference type="EMBL" id="JAQZHK010000002">
    <property type="protein sequence ID" value="MDY3512164.1"/>
    <property type="molecule type" value="Genomic_DNA"/>
</dbReference>
<dbReference type="Proteomes" id="UP001284033">
    <property type="component" value="Unassembled WGS sequence"/>
</dbReference>
<proteinExistence type="predicted"/>
<dbReference type="RefSeq" id="WP_253037379.1">
    <property type="nucleotide sequence ID" value="NZ_CP168322.1"/>
</dbReference>
<name>A0AAP6HDF1_RIEAN</name>
<dbReference type="AlphaFoldDB" id="A0AAP6HDF1"/>
<feature type="signal peptide" evidence="1">
    <location>
        <begin position="1"/>
        <end position="21"/>
    </location>
</feature>
<evidence type="ECO:0000313" key="3">
    <source>
        <dbReference type="Proteomes" id="UP001284033"/>
    </source>
</evidence>
<accession>A0AAP6HDF1</accession>
<feature type="chain" id="PRO_5042909864" evidence="1">
    <location>
        <begin position="22"/>
        <end position="226"/>
    </location>
</feature>
<evidence type="ECO:0000256" key="1">
    <source>
        <dbReference type="SAM" id="SignalP"/>
    </source>
</evidence>
<sequence>MKKVFFSAVFFLISSVLMSNGGGGGYIEQEYVSFPMINSEIRNSMAEHEVQKELRREQTVNLATERVNRGLWTKYKDTTKKIQDRLRIVDFAIQSIPTGYAMYLEAEKIKNLQNRIIRELDDAPYAIAIAMPDQIKFVDNLQMTTRLLMGIVLSYGAINQMEKADRKILLDYALAEVKMIKYQASFLLRKIIEFKEMLQRKKYLFKYYRDRDINIIKSILRNVKRL</sequence>
<keyword evidence="1" id="KW-0732">Signal</keyword>
<evidence type="ECO:0000313" key="2">
    <source>
        <dbReference type="EMBL" id="MDY3512164.1"/>
    </source>
</evidence>
<protein>
    <submittedName>
        <fullName evidence="2">Uncharacterized protein</fullName>
    </submittedName>
</protein>
<comment type="caution">
    <text evidence="2">The sequence shown here is derived from an EMBL/GenBank/DDBJ whole genome shotgun (WGS) entry which is preliminary data.</text>
</comment>
<organism evidence="2 3">
    <name type="scientific">Riemerella anatipestifer</name>
    <name type="common">Moraxella anatipestifer</name>
    <dbReference type="NCBI Taxonomy" id="34085"/>
    <lineage>
        <taxon>Bacteria</taxon>
        <taxon>Pseudomonadati</taxon>
        <taxon>Bacteroidota</taxon>
        <taxon>Flavobacteriia</taxon>
        <taxon>Flavobacteriales</taxon>
        <taxon>Weeksellaceae</taxon>
        <taxon>Riemerella</taxon>
    </lineage>
</organism>
<reference evidence="2" key="1">
    <citation type="submission" date="2023-01" db="EMBL/GenBank/DDBJ databases">
        <title>Genome-based studies on antimicrobial resistance profiles of Riemerella anatipestifer in China, 1994 to 2021.</title>
        <authorList>
            <person name="Yang Z."/>
            <person name="Zhu D."/>
        </authorList>
    </citation>
    <scope>NUCLEOTIDE SEQUENCE</scope>
    <source>
        <strain evidence="2">RCAD1218</strain>
    </source>
</reference>
<gene>
    <name evidence="2" type="ORF">PG303_02905</name>
</gene>